<comment type="caution">
    <text evidence="5">The sequence shown here is derived from an EMBL/GenBank/DDBJ whole genome shotgun (WGS) entry which is preliminary data.</text>
</comment>
<evidence type="ECO:0000256" key="3">
    <source>
        <dbReference type="ARBA" id="ARBA00023136"/>
    </source>
</evidence>
<comment type="subcellular location">
    <subcellularLocation>
        <location evidence="4">Cytoplasm</location>
    </subcellularLocation>
    <subcellularLocation>
        <location evidence="4">Cell membrane</location>
        <topology evidence="4">Peripheral membrane protein</topology>
        <orientation evidence="4">Cytoplasmic side</orientation>
    </subcellularLocation>
</comment>
<dbReference type="RefSeq" id="WP_008929757.1">
    <property type="nucleotide sequence ID" value="NZ_AMRJ01000022.1"/>
</dbReference>
<dbReference type="PANTHER" id="PTHR38100:SF1">
    <property type="entry name" value="HIGH FREQUENCY LYSOGENIZATION PROTEIN HFLD"/>
    <property type="match status" value="1"/>
</dbReference>
<organism evidence="5 6">
    <name type="scientific">Alcanivorax hongdengensis A-11-3</name>
    <dbReference type="NCBI Taxonomy" id="1177179"/>
    <lineage>
        <taxon>Bacteria</taxon>
        <taxon>Pseudomonadati</taxon>
        <taxon>Pseudomonadota</taxon>
        <taxon>Gammaproteobacteria</taxon>
        <taxon>Oceanospirillales</taxon>
        <taxon>Alcanivoracaceae</taxon>
        <taxon>Alcanivorax</taxon>
    </lineage>
</organism>
<accession>L0W9J2</accession>
<protein>
    <recommendedName>
        <fullName evidence="4">High frequency lysogenization protein HflD homolog</fullName>
    </recommendedName>
</protein>
<sequence length="216" mass="24314">MTTELTPQLTPQQQQLLALAAVFEAAQLADDIASRGDCDRRALRSLLEGVMAMDATEFQAIYPQPAMLREGLSLLNRSLGKEANGPHMRPLNYGLALLHLSGKLRKQSDTISILRHRLLALSGQQAHFDDITDDAFCHRLAGIYLDTLGTFRFRIQVRGEPAHLQDEDKAARIRALFLAGVRAAFLWHQLGGRRWHLLFQRKRLIDAIESININDL</sequence>
<dbReference type="Gene3D" id="1.10.3890.10">
    <property type="entry name" value="HflD-like"/>
    <property type="match status" value="1"/>
</dbReference>
<evidence type="ECO:0000256" key="1">
    <source>
        <dbReference type="ARBA" id="ARBA00022475"/>
    </source>
</evidence>
<dbReference type="PANTHER" id="PTHR38100">
    <property type="entry name" value="HIGH FREQUENCY LYSOGENIZATION PROTEIN HFLD"/>
    <property type="match status" value="1"/>
</dbReference>
<keyword evidence="1 4" id="KW-1003">Cell membrane</keyword>
<dbReference type="PATRIC" id="fig|1177179.3.peg.2571"/>
<name>L0W9J2_9GAMM</name>
<evidence type="ECO:0000256" key="4">
    <source>
        <dbReference type="HAMAP-Rule" id="MF_00695"/>
    </source>
</evidence>
<keyword evidence="3 4" id="KW-0472">Membrane</keyword>
<keyword evidence="6" id="KW-1185">Reference proteome</keyword>
<dbReference type="InterPro" id="IPR007451">
    <property type="entry name" value="HflD"/>
</dbReference>
<dbReference type="AlphaFoldDB" id="L0W9J2"/>
<evidence type="ECO:0000256" key="2">
    <source>
        <dbReference type="ARBA" id="ARBA00022490"/>
    </source>
</evidence>
<dbReference type="GO" id="GO:0005886">
    <property type="term" value="C:plasma membrane"/>
    <property type="evidence" value="ECO:0007669"/>
    <property type="project" value="UniProtKB-SubCell"/>
</dbReference>
<dbReference type="NCBIfam" id="NF001246">
    <property type="entry name" value="PRK00218.1-2"/>
    <property type="match status" value="1"/>
</dbReference>
<keyword evidence="2 4" id="KW-0963">Cytoplasm</keyword>
<dbReference type="Pfam" id="PF04356">
    <property type="entry name" value="DUF489"/>
    <property type="match status" value="1"/>
</dbReference>
<dbReference type="Proteomes" id="UP000010164">
    <property type="component" value="Unassembled WGS sequence"/>
</dbReference>
<evidence type="ECO:0000313" key="5">
    <source>
        <dbReference type="EMBL" id="EKF73631.1"/>
    </source>
</evidence>
<dbReference type="SUPFAM" id="SSF101322">
    <property type="entry name" value="YcfC-like"/>
    <property type="match status" value="1"/>
</dbReference>
<dbReference type="InterPro" id="IPR035932">
    <property type="entry name" value="HflD-like_sf"/>
</dbReference>
<gene>
    <name evidence="4" type="primary">hflD</name>
    <name evidence="5" type="ORF">A11A3_12925</name>
</gene>
<reference evidence="5 6" key="1">
    <citation type="journal article" date="2012" name="J. Bacteriol.">
        <title>Genome Sequence of the Alkane-Degrading Bacterium Alcanivorax hongdengensis Type Strain A-11-3.</title>
        <authorList>
            <person name="Lai Q."/>
            <person name="Shao Z."/>
        </authorList>
    </citation>
    <scope>NUCLEOTIDE SEQUENCE [LARGE SCALE GENOMIC DNA]</scope>
    <source>
        <strain evidence="5 6">A-11-3</strain>
    </source>
</reference>
<dbReference type="eggNOG" id="COG2915">
    <property type="taxonomic scope" value="Bacteria"/>
</dbReference>
<comment type="similarity">
    <text evidence="4">Belongs to the HflD family.</text>
</comment>
<dbReference type="STRING" id="1177179.A11A3_12925"/>
<dbReference type="HAMAP" id="MF_00695">
    <property type="entry name" value="HflD_protein"/>
    <property type="match status" value="1"/>
</dbReference>
<dbReference type="GO" id="GO:0005737">
    <property type="term" value="C:cytoplasm"/>
    <property type="evidence" value="ECO:0007669"/>
    <property type="project" value="UniProtKB-SubCell"/>
</dbReference>
<proteinExistence type="inferred from homology"/>
<evidence type="ECO:0000313" key="6">
    <source>
        <dbReference type="Proteomes" id="UP000010164"/>
    </source>
</evidence>
<dbReference type="EMBL" id="AMRJ01000022">
    <property type="protein sequence ID" value="EKF73631.1"/>
    <property type="molecule type" value="Genomic_DNA"/>
</dbReference>